<feature type="repeat" description="PPR" evidence="3">
    <location>
        <begin position="108"/>
        <end position="142"/>
    </location>
</feature>
<dbReference type="InterPro" id="IPR002885">
    <property type="entry name" value="PPR_rpt"/>
</dbReference>
<sequence length="233" mass="25823">MVPRGYIQTIDSCHAILNCAGFRRPWVNLTLLAGTKGRLLLKAEATKLFERSAVVLIMKKKSISELNKCRTTQTGTFLSAQFENFVRDRCKSGNLGIEEAIENGHTCDVTTYGIIIDGLCKTGNVDQGIKLLKDMEKGNCKPNIHMHSAIIDGLCKDKEIPKAQSLFPEIIEKCVVPNVFTYNSLIHGLCSLGMWKEVESCVNEMVNCGILPNIVIFNIMIDALCKDGRTKKA</sequence>
<dbReference type="PROSITE" id="PS51375">
    <property type="entry name" value="PPR"/>
    <property type="match status" value="3"/>
</dbReference>
<proteinExistence type="inferred from homology"/>
<feature type="repeat" description="PPR" evidence="3">
    <location>
        <begin position="143"/>
        <end position="177"/>
    </location>
</feature>
<organism evidence="4 5">
    <name type="scientific">Kingdonia uniflora</name>
    <dbReference type="NCBI Taxonomy" id="39325"/>
    <lineage>
        <taxon>Eukaryota</taxon>
        <taxon>Viridiplantae</taxon>
        <taxon>Streptophyta</taxon>
        <taxon>Embryophyta</taxon>
        <taxon>Tracheophyta</taxon>
        <taxon>Spermatophyta</taxon>
        <taxon>Magnoliopsida</taxon>
        <taxon>Ranunculales</taxon>
        <taxon>Circaeasteraceae</taxon>
        <taxon>Kingdonia</taxon>
    </lineage>
</organism>
<dbReference type="PANTHER" id="PTHR46128:SF211">
    <property type="entry name" value="PENTACOTRIPEPTIDE-REPEAT REGION OF PRORP DOMAIN-CONTAINING PROTEIN"/>
    <property type="match status" value="1"/>
</dbReference>
<evidence type="ECO:0000256" key="3">
    <source>
        <dbReference type="PROSITE-ProRule" id="PRU00708"/>
    </source>
</evidence>
<evidence type="ECO:0008006" key="6">
    <source>
        <dbReference type="Google" id="ProtNLM"/>
    </source>
</evidence>
<evidence type="ECO:0000256" key="1">
    <source>
        <dbReference type="ARBA" id="ARBA00007626"/>
    </source>
</evidence>
<comment type="similarity">
    <text evidence="1">Belongs to the PPR family. P subfamily.</text>
</comment>
<dbReference type="NCBIfam" id="TIGR00756">
    <property type="entry name" value="PPR"/>
    <property type="match status" value="3"/>
</dbReference>
<feature type="repeat" description="PPR" evidence="3">
    <location>
        <begin position="178"/>
        <end position="212"/>
    </location>
</feature>
<protein>
    <recommendedName>
        <fullName evidence="6">Pentatricopeptide repeat-containing protein</fullName>
    </recommendedName>
</protein>
<dbReference type="InterPro" id="IPR011990">
    <property type="entry name" value="TPR-like_helical_dom_sf"/>
</dbReference>
<dbReference type="PANTHER" id="PTHR46128">
    <property type="entry name" value="MITOCHONDRIAL GROUP I INTRON SPLICING FACTOR CCM1"/>
    <property type="match status" value="1"/>
</dbReference>
<dbReference type="Gene3D" id="1.25.40.10">
    <property type="entry name" value="Tetratricopeptide repeat domain"/>
    <property type="match status" value="2"/>
</dbReference>
<dbReference type="AlphaFoldDB" id="A0A7J7KUU5"/>
<comment type="caution">
    <text evidence="4">The sequence shown here is derived from an EMBL/GenBank/DDBJ whole genome shotgun (WGS) entry which is preliminary data.</text>
</comment>
<gene>
    <name evidence="4" type="ORF">GIB67_035646</name>
</gene>
<dbReference type="Proteomes" id="UP000541444">
    <property type="component" value="Unassembled WGS sequence"/>
</dbReference>
<accession>A0A7J7KUU5</accession>
<dbReference type="EMBL" id="JACGCM010002891">
    <property type="protein sequence ID" value="KAF6134092.1"/>
    <property type="molecule type" value="Genomic_DNA"/>
</dbReference>
<dbReference type="OrthoDB" id="822380at2759"/>
<keyword evidence="5" id="KW-1185">Reference proteome</keyword>
<reference evidence="4 5" key="1">
    <citation type="journal article" date="2020" name="IScience">
        <title>Genome Sequencing of the Endangered Kingdonia uniflora (Circaeasteraceae, Ranunculales) Reveals Potential Mechanisms of Evolutionary Specialization.</title>
        <authorList>
            <person name="Sun Y."/>
            <person name="Deng T."/>
            <person name="Zhang A."/>
            <person name="Moore M.J."/>
            <person name="Landis J.B."/>
            <person name="Lin N."/>
            <person name="Zhang H."/>
            <person name="Zhang X."/>
            <person name="Huang J."/>
            <person name="Zhang X."/>
            <person name="Sun H."/>
            <person name="Wang H."/>
        </authorList>
    </citation>
    <scope>NUCLEOTIDE SEQUENCE [LARGE SCALE GENOMIC DNA]</scope>
    <source>
        <strain evidence="4">TB1705</strain>
        <tissue evidence="4">Leaf</tissue>
    </source>
</reference>
<dbReference type="InterPro" id="IPR050872">
    <property type="entry name" value="PPR_P_subfamily"/>
</dbReference>
<evidence type="ECO:0000313" key="4">
    <source>
        <dbReference type="EMBL" id="KAF6134092.1"/>
    </source>
</evidence>
<evidence type="ECO:0000313" key="5">
    <source>
        <dbReference type="Proteomes" id="UP000541444"/>
    </source>
</evidence>
<dbReference type="Pfam" id="PF13041">
    <property type="entry name" value="PPR_2"/>
    <property type="match status" value="2"/>
</dbReference>
<keyword evidence="2" id="KW-0677">Repeat</keyword>
<evidence type="ECO:0000256" key="2">
    <source>
        <dbReference type="ARBA" id="ARBA00022737"/>
    </source>
</evidence>
<name>A0A7J7KUU5_9MAGN</name>